<dbReference type="Proteomes" id="UP001054821">
    <property type="component" value="Chromosome 2"/>
</dbReference>
<accession>A0AAD4WQ03</accession>
<reference evidence="1 2" key="1">
    <citation type="journal article" date="2022" name="G3 (Bethesda)">
        <title>Whole-genome sequence and methylome profiling of the almond [Prunus dulcis (Mill.) D.A. Webb] cultivar 'Nonpareil'.</title>
        <authorList>
            <person name="D'Amico-Willman K.M."/>
            <person name="Ouma W.Z."/>
            <person name="Meulia T."/>
            <person name="Sideli G.M."/>
            <person name="Gradziel T.M."/>
            <person name="Fresnedo-Ramirez J."/>
        </authorList>
    </citation>
    <scope>NUCLEOTIDE SEQUENCE [LARGE SCALE GENOMIC DNA]</scope>
    <source>
        <strain evidence="1">Clone GOH B32 T37-40</strain>
    </source>
</reference>
<name>A0AAD4WQ03_PRUDU</name>
<organism evidence="1 2">
    <name type="scientific">Prunus dulcis</name>
    <name type="common">Almond</name>
    <name type="synonym">Amygdalus dulcis</name>
    <dbReference type="NCBI Taxonomy" id="3755"/>
    <lineage>
        <taxon>Eukaryota</taxon>
        <taxon>Viridiplantae</taxon>
        <taxon>Streptophyta</taxon>
        <taxon>Embryophyta</taxon>
        <taxon>Tracheophyta</taxon>
        <taxon>Spermatophyta</taxon>
        <taxon>Magnoliopsida</taxon>
        <taxon>eudicotyledons</taxon>
        <taxon>Gunneridae</taxon>
        <taxon>Pentapetalae</taxon>
        <taxon>rosids</taxon>
        <taxon>fabids</taxon>
        <taxon>Rosales</taxon>
        <taxon>Rosaceae</taxon>
        <taxon>Amygdaloideae</taxon>
        <taxon>Amygdaleae</taxon>
        <taxon>Prunus</taxon>
    </lineage>
</organism>
<gene>
    <name evidence="1" type="ORF">L3X38_013991</name>
</gene>
<evidence type="ECO:0000313" key="1">
    <source>
        <dbReference type="EMBL" id="KAI5346112.1"/>
    </source>
</evidence>
<protein>
    <submittedName>
        <fullName evidence="1">Uncharacterized protein</fullName>
    </submittedName>
</protein>
<evidence type="ECO:0000313" key="2">
    <source>
        <dbReference type="Proteomes" id="UP001054821"/>
    </source>
</evidence>
<dbReference type="EMBL" id="JAJFAZ020000002">
    <property type="protein sequence ID" value="KAI5346112.1"/>
    <property type="molecule type" value="Genomic_DNA"/>
</dbReference>
<proteinExistence type="predicted"/>
<keyword evidence="2" id="KW-1185">Reference proteome</keyword>
<sequence>MEAMDDIVQGFTHNLAIFEFEAFKIVGVKELASLKADRFLLVGHLLTARPFNKEALFGTMKNISAQSGRVIGERRMIEFSFVFLPLFCLRHLIRAEVEGRTHIRVTGVKRPHRSHENRLGGSLELAVSSDGFKNLTS</sequence>
<dbReference type="AlphaFoldDB" id="A0AAD4WQ03"/>
<comment type="caution">
    <text evidence="1">The sequence shown here is derived from an EMBL/GenBank/DDBJ whole genome shotgun (WGS) entry which is preliminary data.</text>
</comment>